<dbReference type="PANTHER" id="PTHR22941">
    <property type="entry name" value="SERPENTINE RECEPTOR"/>
    <property type="match status" value="1"/>
</dbReference>
<keyword evidence="1" id="KW-0472">Membrane</keyword>
<dbReference type="Proteomes" id="UP000025227">
    <property type="component" value="Unplaced"/>
</dbReference>
<feature type="transmembrane region" description="Helical" evidence="1">
    <location>
        <begin position="106"/>
        <end position="128"/>
    </location>
</feature>
<name>A0A7I4Z7S3_HAECO</name>
<dbReference type="InterPro" id="IPR053220">
    <property type="entry name" value="Nematode_rcpt-like_serp_H"/>
</dbReference>
<dbReference type="WBParaSite" id="HCON_00188460-00001">
    <property type="protein sequence ID" value="HCON_00188460-00001"/>
    <property type="gene ID" value="HCON_00188460"/>
</dbReference>
<evidence type="ECO:0000313" key="3">
    <source>
        <dbReference type="WBParaSite" id="HCON_00188460-00001"/>
    </source>
</evidence>
<evidence type="ECO:0000313" key="2">
    <source>
        <dbReference type="Proteomes" id="UP000025227"/>
    </source>
</evidence>
<dbReference type="OMA" id="VKWGMLN"/>
<dbReference type="OrthoDB" id="5843072at2759"/>
<organism evidence="2 3">
    <name type="scientific">Haemonchus contortus</name>
    <name type="common">Barber pole worm</name>
    <dbReference type="NCBI Taxonomy" id="6289"/>
    <lineage>
        <taxon>Eukaryota</taxon>
        <taxon>Metazoa</taxon>
        <taxon>Ecdysozoa</taxon>
        <taxon>Nematoda</taxon>
        <taxon>Chromadorea</taxon>
        <taxon>Rhabditida</taxon>
        <taxon>Rhabditina</taxon>
        <taxon>Rhabditomorpha</taxon>
        <taxon>Strongyloidea</taxon>
        <taxon>Trichostrongylidae</taxon>
        <taxon>Haemonchus</taxon>
    </lineage>
</organism>
<feature type="transmembrane region" description="Helical" evidence="1">
    <location>
        <begin position="253"/>
        <end position="279"/>
    </location>
</feature>
<feature type="transmembrane region" description="Helical" evidence="1">
    <location>
        <begin position="30"/>
        <end position="49"/>
    </location>
</feature>
<reference evidence="3" key="1">
    <citation type="submission" date="2020-12" db="UniProtKB">
        <authorList>
            <consortium name="WormBaseParasite"/>
        </authorList>
    </citation>
    <scope>IDENTIFICATION</scope>
    <source>
        <strain evidence="3">MHco3</strain>
    </source>
</reference>
<protein>
    <submittedName>
        <fullName evidence="3">G protein-coupled receptor</fullName>
    </submittedName>
</protein>
<dbReference type="Pfam" id="PF10318">
    <property type="entry name" value="7TM_GPCR_Srh"/>
    <property type="match status" value="1"/>
</dbReference>
<keyword evidence="1" id="KW-0812">Transmembrane</keyword>
<feature type="transmembrane region" description="Helical" evidence="1">
    <location>
        <begin position="209"/>
        <end position="232"/>
    </location>
</feature>
<dbReference type="InterPro" id="IPR019422">
    <property type="entry name" value="7TM_GPCR_serpentine_rcpt_Srh"/>
</dbReference>
<feature type="transmembrane region" description="Helical" evidence="1">
    <location>
        <begin position="294"/>
        <end position="315"/>
    </location>
</feature>
<accession>A0A7I4Z7S3</accession>
<keyword evidence="2" id="KW-1185">Reference proteome</keyword>
<keyword evidence="1" id="KW-1133">Transmembrane helix</keyword>
<sequence>IYILNLPIPVISDMITCHLQSEPEAFFTTMHILSAITLPVDLFGVYCIVKKSPPFMKDYSRLLLIYQICATVTDTFTNMLFIPVAFFPFPVVYHAGVLFSYRYLKYSYMFITWLCLMVTTMDAIVQLFVFRWQSLLMNDHPLRLDKKYLILICSLVFVLSNGAVVIAGFSMPNRREELRPIYIQEFSCIAELVDQPGIQYFMAYDFRRLLLVVCVEGLFVILVSFILVYLTFRNFRFTNVTQKTIDLQKRYQKSLIVQVMVPVLVVIVPGCSVLLVGAWCDTLLGYQYTSEIQVVYNLICCIISCHGLFGTIIMVHVNAPYREFVLECIRKIFRMRMCCSSTRAYLRRLSEGKIRDNRPQTTSPGS</sequence>
<dbReference type="AlphaFoldDB" id="A0A7I4Z7S3"/>
<evidence type="ECO:0000256" key="1">
    <source>
        <dbReference type="SAM" id="Phobius"/>
    </source>
</evidence>
<proteinExistence type="predicted"/>
<feature type="transmembrane region" description="Helical" evidence="1">
    <location>
        <begin position="148"/>
        <end position="169"/>
    </location>
</feature>